<dbReference type="AlphaFoldDB" id="A0AAN6PBY2"/>
<feature type="compositionally biased region" description="Acidic residues" evidence="1">
    <location>
        <begin position="228"/>
        <end position="241"/>
    </location>
</feature>
<protein>
    <submittedName>
        <fullName evidence="2">6d24efdd-47e8-48fc-a4f6-c9a3cf6d6fdb</fullName>
    </submittedName>
</protein>
<feature type="region of interest" description="Disordered" evidence="1">
    <location>
        <begin position="218"/>
        <end position="247"/>
    </location>
</feature>
<feature type="region of interest" description="Disordered" evidence="1">
    <location>
        <begin position="1"/>
        <end position="97"/>
    </location>
</feature>
<comment type="caution">
    <text evidence="2">The sequence shown here is derived from an EMBL/GenBank/DDBJ whole genome shotgun (WGS) entry which is preliminary data.</text>
</comment>
<sequence length="294" mass="32170">MPPKRKAKDAASPTRQPGPRARSTRISKASPATDGNESDALPARPGKRARKTTSRPAKQDDDLDDDFGGYGGRGSSKPATIEQHLMEQNKKSKEFIQGFKEQVAQGRAHAHSALAKLKQDLAKSHDPGNDNNLADVYATLQTAAQTRSTKDNPLFEQTQQLLRLSRAILSCHQTADRDSRTQEVVSPRETWKQDEEGMRMLLGYGKVFGERVVEGWITPHDDKVGGGDGEEDGESGGEEDKESLSEAENLARGLFEWRRKGGALLKGEESWGVAARRQMVALAGVVRTLPSKEG</sequence>
<keyword evidence="3" id="KW-1185">Reference proteome</keyword>
<proteinExistence type="predicted"/>
<dbReference type="EMBL" id="MU854439">
    <property type="protein sequence ID" value="KAK4038124.1"/>
    <property type="molecule type" value="Genomic_DNA"/>
</dbReference>
<reference evidence="3" key="1">
    <citation type="journal article" date="2023" name="Mol. Phylogenet. Evol.">
        <title>Genome-scale phylogeny and comparative genomics of the fungal order Sordariales.</title>
        <authorList>
            <person name="Hensen N."/>
            <person name="Bonometti L."/>
            <person name="Westerberg I."/>
            <person name="Brannstrom I.O."/>
            <person name="Guillou S."/>
            <person name="Cros-Aarteil S."/>
            <person name="Calhoun S."/>
            <person name="Haridas S."/>
            <person name="Kuo A."/>
            <person name="Mondo S."/>
            <person name="Pangilinan J."/>
            <person name="Riley R."/>
            <person name="LaButti K."/>
            <person name="Andreopoulos B."/>
            <person name="Lipzen A."/>
            <person name="Chen C."/>
            <person name="Yan M."/>
            <person name="Daum C."/>
            <person name="Ng V."/>
            <person name="Clum A."/>
            <person name="Steindorff A."/>
            <person name="Ohm R.A."/>
            <person name="Martin F."/>
            <person name="Silar P."/>
            <person name="Natvig D.O."/>
            <person name="Lalanne C."/>
            <person name="Gautier V."/>
            <person name="Ament-Velasquez S.L."/>
            <person name="Kruys A."/>
            <person name="Hutchinson M.I."/>
            <person name="Powell A.J."/>
            <person name="Barry K."/>
            <person name="Miller A.N."/>
            <person name="Grigoriev I.V."/>
            <person name="Debuchy R."/>
            <person name="Gladieux P."/>
            <person name="Hiltunen Thoren M."/>
            <person name="Johannesson H."/>
        </authorList>
    </citation>
    <scope>NUCLEOTIDE SEQUENCE [LARGE SCALE GENOMIC DNA]</scope>
    <source>
        <strain evidence="3">CBS 284.82</strain>
    </source>
</reference>
<accession>A0AAN6PBY2</accession>
<evidence type="ECO:0000256" key="1">
    <source>
        <dbReference type="SAM" id="MobiDB-lite"/>
    </source>
</evidence>
<feature type="compositionally biased region" description="Basic and acidic residues" evidence="1">
    <location>
        <begin position="84"/>
        <end position="94"/>
    </location>
</feature>
<gene>
    <name evidence="2" type="ORF">C8A01DRAFT_37964</name>
</gene>
<dbReference type="Proteomes" id="UP001303115">
    <property type="component" value="Unassembled WGS sequence"/>
</dbReference>
<organism evidence="2 3">
    <name type="scientific">Parachaetomium inaequale</name>
    <dbReference type="NCBI Taxonomy" id="2588326"/>
    <lineage>
        <taxon>Eukaryota</taxon>
        <taxon>Fungi</taxon>
        <taxon>Dikarya</taxon>
        <taxon>Ascomycota</taxon>
        <taxon>Pezizomycotina</taxon>
        <taxon>Sordariomycetes</taxon>
        <taxon>Sordariomycetidae</taxon>
        <taxon>Sordariales</taxon>
        <taxon>Chaetomiaceae</taxon>
        <taxon>Parachaetomium</taxon>
    </lineage>
</organism>
<name>A0AAN6PBY2_9PEZI</name>
<evidence type="ECO:0000313" key="2">
    <source>
        <dbReference type="EMBL" id="KAK4038124.1"/>
    </source>
</evidence>
<evidence type="ECO:0000313" key="3">
    <source>
        <dbReference type="Proteomes" id="UP001303115"/>
    </source>
</evidence>